<dbReference type="RefSeq" id="WP_081144352.1">
    <property type="nucleotide sequence ID" value="NZ_CP015897.1"/>
</dbReference>
<dbReference type="Pfam" id="PF07852">
    <property type="entry name" value="DUF1642"/>
    <property type="match status" value="1"/>
</dbReference>
<dbReference type="EMBL" id="CP015897">
    <property type="protein sequence ID" value="ARD99498.1"/>
    <property type="molecule type" value="Genomic_DNA"/>
</dbReference>
<protein>
    <submittedName>
        <fullName evidence="1">Prophage protein</fullName>
    </submittedName>
</protein>
<dbReference type="InterPro" id="IPR012865">
    <property type="entry name" value="DUF1642"/>
</dbReference>
<proteinExistence type="predicted"/>
<evidence type="ECO:0000313" key="2">
    <source>
        <dbReference type="Proteomes" id="UP000192085"/>
    </source>
</evidence>
<evidence type="ECO:0000313" key="1">
    <source>
        <dbReference type="EMBL" id="ARD99498.1"/>
    </source>
</evidence>
<name>A0A1V0NHT1_LACLL</name>
<sequence length="220" mass="25570">MDKTFKQRLEILPIKNIEHPVGNTKYYVAVHVKSLIAQADEEYQELFDKYSDLNDSYEKEVIRSSKLESQIIDLKSQLQQQALPVVPECVAEFVSGDETKLSKADRIAYLLKSVQGDSYYLTVELPGDGTITVDEGQELYNWAICQHHVTILKLWNGYTVEKPQLFYLKNKLTGMWLMRDEVDKVYPYDHTLDIRNIDKFTQQEIDSMQTGSYEQIEVTE</sequence>
<dbReference type="AlphaFoldDB" id="A0A1V0NHT1"/>
<reference evidence="1 2" key="1">
    <citation type="journal article" date="2017" name="BMC Genomics">
        <title>Comparative and functional genomics of the Lactococcus lactis taxon; insights into evolution and niche adaptation.</title>
        <authorList>
            <person name="Kelleher P."/>
            <person name="Bottacini F."/>
            <person name="Mahony J."/>
            <person name="Kilcawley K.N."/>
            <person name="van Sinderen D."/>
        </authorList>
    </citation>
    <scope>NUCLEOTIDE SEQUENCE [LARGE SCALE GENOMIC DNA]</scope>
    <source>
        <strain evidence="1 2">275</strain>
    </source>
</reference>
<gene>
    <name evidence="1" type="ORF">LL275_1871</name>
</gene>
<dbReference type="Proteomes" id="UP000192085">
    <property type="component" value="Chromosome"/>
</dbReference>
<accession>A0A1V0NHT1</accession>
<organism evidence="1 2">
    <name type="scientific">Lactococcus lactis subsp. lactis</name>
    <name type="common">Streptococcus lactis</name>
    <dbReference type="NCBI Taxonomy" id="1360"/>
    <lineage>
        <taxon>Bacteria</taxon>
        <taxon>Bacillati</taxon>
        <taxon>Bacillota</taxon>
        <taxon>Bacilli</taxon>
        <taxon>Lactobacillales</taxon>
        <taxon>Streptococcaceae</taxon>
        <taxon>Lactococcus</taxon>
    </lineage>
</organism>